<sequence length="648" mass="72989">MYKIAKHNKCNGNNESTEKCFFDVDTVVSHQGLEDKGLSLDTAMDTLVTEGIIDMNYGGILPRLLCRIEESHRISRQSGLYFSQKAESHGNPQQKKKSIFTQEEERNYLKQSCRIENWFKVARSQTSRHAETTSEVKSPLTSVMDYINDKKQHRKVERDNYWNGIVRARDLNFSDSDKGDSVNDSCSYVDGMSTCSTGPGSGGITQEECSQQNNDSSVTLDALTGGRDGNDGIFDGLVDAMHVTDLFSKGDCCDAEGVMKQESTMNLGNSESCSPNTQMEMTGSYKINSNVAVGTPPEPQYKIEDDVCNNEIKEAGVNFKHSLSGSAGLESFNEEHGNDAHKEDDPHYYVNTTILVYGNYNLTVQCLYIISCIAKKPIKELLSNQDYQNQRYAFVEYQNTSMQHICCIKLNSAFHNNVITLDGLRDILTNKKSKCCFLENFDALRRDIQITIAKYLIKNERIVVISASFLSDVVSNVRDISFNFKAAPLDVKKMVEAASDNKFSPNVFAGLSRIAIEEYAKRARDNISAICKSLLDTSETEASHIKYYKLLVRRLVHCISFQKNSLSSRVFIEKTVTDLLPAYLEDRNMFWLDFMDNVQALGSPQLINAKPELYRLIAQRSTPLARNEDHKVVLEEIFQAMMEIVSSS</sequence>
<name>A0AAD8PFF0_BABGI</name>
<organism evidence="1 2">
    <name type="scientific">Babesia gibsoni</name>
    <dbReference type="NCBI Taxonomy" id="33632"/>
    <lineage>
        <taxon>Eukaryota</taxon>
        <taxon>Sar</taxon>
        <taxon>Alveolata</taxon>
        <taxon>Apicomplexa</taxon>
        <taxon>Aconoidasida</taxon>
        <taxon>Piroplasmida</taxon>
        <taxon>Babesiidae</taxon>
        <taxon>Babesia</taxon>
    </lineage>
</organism>
<gene>
    <name evidence="1" type="ORF">BgAZ_102600</name>
</gene>
<reference evidence="1" key="1">
    <citation type="submission" date="2023-08" db="EMBL/GenBank/DDBJ databases">
        <title>Draft sequence of the Babesia gibsoni genome.</title>
        <authorList>
            <person name="Yamagishi J.Y."/>
            <person name="Xuan X.X."/>
        </authorList>
    </citation>
    <scope>NUCLEOTIDE SEQUENCE</scope>
    <source>
        <strain evidence="1">Azabu</strain>
    </source>
</reference>
<dbReference type="Proteomes" id="UP001230268">
    <property type="component" value="Unassembled WGS sequence"/>
</dbReference>
<evidence type="ECO:0000313" key="1">
    <source>
        <dbReference type="EMBL" id="KAK1444354.1"/>
    </source>
</evidence>
<accession>A0AAD8PFF0</accession>
<comment type="caution">
    <text evidence="1">The sequence shown here is derived from an EMBL/GenBank/DDBJ whole genome shotgun (WGS) entry which is preliminary data.</text>
</comment>
<evidence type="ECO:0000313" key="2">
    <source>
        <dbReference type="Proteomes" id="UP001230268"/>
    </source>
</evidence>
<proteinExistence type="predicted"/>
<dbReference type="AlphaFoldDB" id="A0AAD8PFF0"/>
<dbReference type="EMBL" id="JAVEPI010000001">
    <property type="protein sequence ID" value="KAK1444354.1"/>
    <property type="molecule type" value="Genomic_DNA"/>
</dbReference>
<protein>
    <submittedName>
        <fullName evidence="1">Uncharacterized protein</fullName>
    </submittedName>
</protein>
<keyword evidence="2" id="KW-1185">Reference proteome</keyword>